<proteinExistence type="predicted"/>
<evidence type="ECO:0000313" key="2">
    <source>
        <dbReference type="EMBL" id="WNM56644.1"/>
    </source>
</evidence>
<dbReference type="Pfam" id="PF05239">
    <property type="entry name" value="PRC"/>
    <property type="match status" value="1"/>
</dbReference>
<dbReference type="RefSeq" id="WP_312640245.1">
    <property type="nucleotide sequence ID" value="NZ_CP116967.1"/>
</dbReference>
<dbReference type="Proteomes" id="UP001302719">
    <property type="component" value="Chromosome"/>
</dbReference>
<feature type="domain" description="PRC-barrel" evidence="1">
    <location>
        <begin position="9"/>
        <end position="83"/>
    </location>
</feature>
<accession>A0AA96GD94</accession>
<dbReference type="InterPro" id="IPR011033">
    <property type="entry name" value="PRC_barrel-like_sf"/>
</dbReference>
<dbReference type="PANTHER" id="PTHR36505">
    <property type="entry name" value="BLR1072 PROTEIN"/>
    <property type="match status" value="1"/>
</dbReference>
<protein>
    <submittedName>
        <fullName evidence="2">PRC-barrel domain-containing protein</fullName>
    </submittedName>
</protein>
<dbReference type="KEGG" id="nall:PP769_11720"/>
<dbReference type="AlphaFoldDB" id="A0AA96GD94"/>
<dbReference type="PANTHER" id="PTHR36505:SF1">
    <property type="entry name" value="BLR1072 PROTEIN"/>
    <property type="match status" value="1"/>
</dbReference>
<dbReference type="InterPro" id="IPR027275">
    <property type="entry name" value="PRC-brl_dom"/>
</dbReference>
<reference evidence="2 3" key="1">
    <citation type="submission" date="2023-01" db="EMBL/GenBank/DDBJ databases">
        <title>Cultivation and genomic characterization of new, ubiquitous marine nitrite-oxidizing bacteria from the Nitrospirales.</title>
        <authorList>
            <person name="Mueller A.J."/>
            <person name="Daebeler A."/>
            <person name="Herbold C.W."/>
            <person name="Kirkegaard R.H."/>
            <person name="Daims H."/>
        </authorList>
    </citation>
    <scope>NUCLEOTIDE SEQUENCE [LARGE SCALE GENOMIC DNA]</scope>
    <source>
        <strain evidence="2 3">VA</strain>
    </source>
</reference>
<sequence length="119" mass="13326">MTTKIRQVLSSSSIVGTTVQNMGREDLGEIKDLMIDLSGGRIAYAVLSFGGFLGMGDKLFAIPWEAFQVVQEEEVLLLNVAKEKLEQAPGFDKDNWPDMADVTWGKSIHAYYGYDPYWD</sequence>
<keyword evidence="3" id="KW-1185">Reference proteome</keyword>
<dbReference type="SUPFAM" id="SSF50346">
    <property type="entry name" value="PRC-barrel domain"/>
    <property type="match status" value="1"/>
</dbReference>
<name>A0AA96GD94_9BACT</name>
<organism evidence="2 3">
    <name type="scientific">Candidatus Nitrospira allomarina</name>
    <dbReference type="NCBI Taxonomy" id="3020900"/>
    <lineage>
        <taxon>Bacteria</taxon>
        <taxon>Pseudomonadati</taxon>
        <taxon>Nitrospirota</taxon>
        <taxon>Nitrospiria</taxon>
        <taxon>Nitrospirales</taxon>
        <taxon>Nitrospiraceae</taxon>
        <taxon>Nitrospira</taxon>
    </lineage>
</organism>
<evidence type="ECO:0000259" key="1">
    <source>
        <dbReference type="Pfam" id="PF05239"/>
    </source>
</evidence>
<evidence type="ECO:0000313" key="3">
    <source>
        <dbReference type="Proteomes" id="UP001302719"/>
    </source>
</evidence>
<dbReference type="Gene3D" id="2.30.30.240">
    <property type="entry name" value="PRC-barrel domain"/>
    <property type="match status" value="1"/>
</dbReference>
<gene>
    <name evidence="2" type="ORF">PP769_11720</name>
</gene>
<dbReference type="EMBL" id="CP116967">
    <property type="protein sequence ID" value="WNM56644.1"/>
    <property type="molecule type" value="Genomic_DNA"/>
</dbReference>